<reference evidence="12" key="3">
    <citation type="submission" date="2024-03" db="EMBL/GenBank/DDBJ databases">
        <title>The Genome Sequence of Enterococcus sp. DIV0238c.</title>
        <authorList>
            <consortium name="The Broad Institute Genomics Platform"/>
            <consortium name="The Broad Institute Microbial Omics Core"/>
            <consortium name="The Broad Institute Genomic Center for Infectious Diseases"/>
            <person name="Earl A."/>
            <person name="Manson A."/>
            <person name="Gilmore M."/>
            <person name="Schwartman J."/>
            <person name="Shea T."/>
            <person name="Abouelleil A."/>
            <person name="Cao P."/>
            <person name="Chapman S."/>
            <person name="Cusick C."/>
            <person name="Young S."/>
            <person name="Neafsey D."/>
            <person name="Nusbaum C."/>
            <person name="Birren B."/>
        </authorList>
    </citation>
    <scope>NUCLEOTIDE SEQUENCE</scope>
    <source>
        <strain evidence="12">9D6_DIV0238</strain>
    </source>
</reference>
<proteinExistence type="predicted"/>
<dbReference type="Pfam" id="PF01381">
    <property type="entry name" value="HTH_3"/>
    <property type="match status" value="1"/>
</dbReference>
<comment type="caution">
    <text evidence="8">Lacks conserved residue(s) required for the propagation of feature annotation.</text>
</comment>
<dbReference type="GO" id="GO:0016301">
    <property type="term" value="F:kinase activity"/>
    <property type="evidence" value="ECO:0007669"/>
    <property type="project" value="UniProtKB-KW"/>
</dbReference>
<evidence type="ECO:0000313" key="13">
    <source>
        <dbReference type="Proteomes" id="UP000196151"/>
    </source>
</evidence>
<evidence type="ECO:0000313" key="11">
    <source>
        <dbReference type="EMBL" id="OUZ30595.1"/>
    </source>
</evidence>
<evidence type="ECO:0000256" key="8">
    <source>
        <dbReference type="PROSITE-ProRule" id="PRU00423"/>
    </source>
</evidence>
<dbReference type="GO" id="GO:0008982">
    <property type="term" value="F:protein-N(PI)-phosphohistidine-sugar phosphotransferase activity"/>
    <property type="evidence" value="ECO:0007669"/>
    <property type="project" value="InterPro"/>
</dbReference>
<reference evidence="12" key="2">
    <citation type="submission" date="2017-05" db="EMBL/GenBank/DDBJ databases">
        <authorList>
            <consortium name="The Broad Institute Genomics Platform"/>
            <consortium name="The Broad Institute Genomic Center for Infectious Diseases"/>
            <person name="Earl A."/>
            <person name="Manson A."/>
            <person name="Schwartman J."/>
            <person name="Gilmore M."/>
            <person name="Abouelleil A."/>
            <person name="Cao P."/>
            <person name="Chapman S."/>
            <person name="Cusick C."/>
            <person name="Shea T."/>
            <person name="Young S."/>
            <person name="Neafsey D."/>
            <person name="Nusbaum C."/>
            <person name="Birren B."/>
        </authorList>
    </citation>
    <scope>NUCLEOTIDE SEQUENCE</scope>
    <source>
        <strain evidence="12">9D6_DIV0238</strain>
    </source>
</reference>
<dbReference type="SUPFAM" id="SSF52794">
    <property type="entry name" value="PTS system IIB component-like"/>
    <property type="match status" value="1"/>
</dbReference>
<organism evidence="11">
    <name type="scientific">Candidatus Enterococcus dunnyi</name>
    <dbReference type="NCBI Taxonomy" id="1834192"/>
    <lineage>
        <taxon>Bacteria</taxon>
        <taxon>Bacillati</taxon>
        <taxon>Bacillota</taxon>
        <taxon>Bacilli</taxon>
        <taxon>Lactobacillales</taxon>
        <taxon>Enterococcaceae</taxon>
        <taxon>Enterococcus</taxon>
    </lineage>
</organism>
<dbReference type="InterPro" id="IPR001387">
    <property type="entry name" value="Cro/C1-type_HTH"/>
</dbReference>
<dbReference type="PANTHER" id="PTHR46558">
    <property type="entry name" value="TRACRIPTIONAL REGULATORY PROTEIN-RELATED-RELATED"/>
    <property type="match status" value="1"/>
</dbReference>
<dbReference type="InterPro" id="IPR010982">
    <property type="entry name" value="Lambda_DNA-bd_dom_sf"/>
</dbReference>
<keyword evidence="4" id="KW-0808">Transferase</keyword>
<evidence type="ECO:0000313" key="12">
    <source>
        <dbReference type="EMBL" id="WYJ94680.1"/>
    </source>
</evidence>
<dbReference type="PROSITE" id="PS51100">
    <property type="entry name" value="PTS_EIIB_TYPE_3"/>
    <property type="match status" value="1"/>
</dbReference>
<dbReference type="InterPro" id="IPR036095">
    <property type="entry name" value="PTS_EIIB-like_sf"/>
</dbReference>
<evidence type="ECO:0000256" key="7">
    <source>
        <dbReference type="ARBA" id="ARBA00023125"/>
    </source>
</evidence>
<dbReference type="SUPFAM" id="SSF47413">
    <property type="entry name" value="lambda repressor-like DNA-binding domains"/>
    <property type="match status" value="1"/>
</dbReference>
<sequence length="209" mass="23689">MLVIGKKIRELRQAKKMTQKDLAKILNVTPQAVSKWERGESNPDIQILIHLSQFFHVSVDEIIGNKNKHFLDSIFSKMKGSKQMGKTVQKTSESKLAVNVDVKTVIIFDMVFSFIADKGLIQTQALNRKLNMLMKQKGKAIVIETYNSNQVDQYGSQADVILLTPTFGYAKEEIAKKFPKISVIGISKKEYGLLDVEKLYEKIIKALKI</sequence>
<dbReference type="Gene3D" id="3.40.50.2300">
    <property type="match status" value="1"/>
</dbReference>
<accession>A0A200J226</accession>
<evidence type="ECO:0000256" key="6">
    <source>
        <dbReference type="ARBA" id="ARBA00022777"/>
    </source>
</evidence>
<dbReference type="Pfam" id="PF02302">
    <property type="entry name" value="PTS_IIB"/>
    <property type="match status" value="1"/>
</dbReference>
<reference evidence="11" key="1">
    <citation type="submission" date="2017-05" db="EMBL/GenBank/DDBJ databases">
        <title>The Genome Sequence of Enterococcus sp. 9D6_DIV0238.</title>
        <authorList>
            <consortium name="The Broad Institute Genomics Platform"/>
            <consortium name="The Broad Institute Genomic Center for Infectious Diseases"/>
            <person name="Earl A."/>
            <person name="Manson A."/>
            <person name="Schwartman J."/>
            <person name="Gilmore M."/>
            <person name="Abouelleil A."/>
            <person name="Cao P."/>
            <person name="Chapman S."/>
            <person name="Cusick C."/>
            <person name="Shea T."/>
            <person name="Young S."/>
            <person name="Neafsey D."/>
            <person name="Nusbaum C."/>
            <person name="Birren B."/>
        </authorList>
    </citation>
    <scope>NUCLEOTIDE SEQUENCE [LARGE SCALE GENOMIC DNA]</scope>
    <source>
        <strain evidence="11">9D6_DIV0238</strain>
    </source>
</reference>
<feature type="domain" description="PTS EIIB type-3" evidence="10">
    <location>
        <begin position="110"/>
        <end position="209"/>
    </location>
</feature>
<evidence type="ECO:0000256" key="4">
    <source>
        <dbReference type="ARBA" id="ARBA00022679"/>
    </source>
</evidence>
<dbReference type="PROSITE" id="PS50943">
    <property type="entry name" value="HTH_CROC1"/>
    <property type="match status" value="1"/>
</dbReference>
<dbReference type="InterPro" id="IPR003501">
    <property type="entry name" value="PTS_EIIB_2/3"/>
</dbReference>
<evidence type="ECO:0000256" key="3">
    <source>
        <dbReference type="ARBA" id="ARBA00022597"/>
    </source>
</evidence>
<keyword evidence="2" id="KW-0597">Phosphoprotein</keyword>
<dbReference type="EMBL" id="CP147246">
    <property type="protein sequence ID" value="WYJ94680.1"/>
    <property type="molecule type" value="Genomic_DNA"/>
</dbReference>
<dbReference type="GO" id="GO:0009401">
    <property type="term" value="P:phosphoenolpyruvate-dependent sugar phosphotransferase system"/>
    <property type="evidence" value="ECO:0007669"/>
    <property type="project" value="UniProtKB-KW"/>
</dbReference>
<dbReference type="RefSeq" id="WP_087641938.1">
    <property type="nucleotide sequence ID" value="NZ_CP147246.1"/>
</dbReference>
<dbReference type="PANTHER" id="PTHR46558:SF11">
    <property type="entry name" value="HTH-TYPE TRANSCRIPTIONAL REGULATOR XRE"/>
    <property type="match status" value="1"/>
</dbReference>
<evidence type="ECO:0000256" key="5">
    <source>
        <dbReference type="ARBA" id="ARBA00022683"/>
    </source>
</evidence>
<dbReference type="EMBL" id="NIBQ01000003">
    <property type="protein sequence ID" value="OUZ30595.1"/>
    <property type="molecule type" value="Genomic_DNA"/>
</dbReference>
<dbReference type="GO" id="GO:0003677">
    <property type="term" value="F:DNA binding"/>
    <property type="evidence" value="ECO:0007669"/>
    <property type="project" value="UniProtKB-KW"/>
</dbReference>
<name>A0A200J226_9ENTE</name>
<keyword evidence="3" id="KW-0762">Sugar transport</keyword>
<evidence type="ECO:0008006" key="14">
    <source>
        <dbReference type="Google" id="ProtNLM"/>
    </source>
</evidence>
<evidence type="ECO:0000259" key="10">
    <source>
        <dbReference type="PROSITE" id="PS51100"/>
    </source>
</evidence>
<evidence type="ECO:0000259" key="9">
    <source>
        <dbReference type="PROSITE" id="PS50943"/>
    </source>
</evidence>
<protein>
    <recommendedName>
        <fullName evidence="14">HTH cro/C1-type domain-containing protein</fullName>
    </recommendedName>
</protein>
<dbReference type="OrthoDB" id="2242627at2"/>
<dbReference type="CDD" id="cd00093">
    <property type="entry name" value="HTH_XRE"/>
    <property type="match status" value="1"/>
</dbReference>
<dbReference type="SMART" id="SM00530">
    <property type="entry name" value="HTH_XRE"/>
    <property type="match status" value="1"/>
</dbReference>
<keyword evidence="1" id="KW-0813">Transport</keyword>
<dbReference type="AlphaFoldDB" id="A0A200J226"/>
<evidence type="ECO:0000256" key="2">
    <source>
        <dbReference type="ARBA" id="ARBA00022553"/>
    </source>
</evidence>
<keyword evidence="7" id="KW-0238">DNA-binding</keyword>
<dbReference type="Proteomes" id="UP000196151">
    <property type="component" value="Chromosome"/>
</dbReference>
<keyword evidence="13" id="KW-1185">Reference proteome</keyword>
<gene>
    <name evidence="12" type="ORF">A5889_002193</name>
    <name evidence="11" type="ORF">A5889_002883</name>
</gene>
<feature type="domain" description="HTH cro/C1-type" evidence="9">
    <location>
        <begin position="8"/>
        <end position="62"/>
    </location>
</feature>
<dbReference type="Gene3D" id="1.10.260.40">
    <property type="entry name" value="lambda repressor-like DNA-binding domains"/>
    <property type="match status" value="1"/>
</dbReference>
<keyword evidence="5" id="KW-0598">Phosphotransferase system</keyword>
<keyword evidence="6" id="KW-0418">Kinase</keyword>
<dbReference type="InterPro" id="IPR013012">
    <property type="entry name" value="PTS_EIIB_3"/>
</dbReference>
<evidence type="ECO:0000256" key="1">
    <source>
        <dbReference type="ARBA" id="ARBA00022448"/>
    </source>
</evidence>